<dbReference type="InterPro" id="IPR001670">
    <property type="entry name" value="ADH_Fe/GldA"/>
</dbReference>
<evidence type="ECO:0000256" key="2">
    <source>
        <dbReference type="ARBA" id="ARBA00007358"/>
    </source>
</evidence>
<dbReference type="PANTHER" id="PTHR11496:SF102">
    <property type="entry name" value="ALCOHOL DEHYDROGENASE 4"/>
    <property type="match status" value="1"/>
</dbReference>
<evidence type="ECO:0000259" key="5">
    <source>
        <dbReference type="Pfam" id="PF00465"/>
    </source>
</evidence>
<dbReference type="PANTHER" id="PTHR11496">
    <property type="entry name" value="ALCOHOL DEHYDROGENASE"/>
    <property type="match status" value="1"/>
</dbReference>
<comment type="similarity">
    <text evidence="2">Belongs to the iron-containing alcohol dehydrogenase family.</text>
</comment>
<accession>A0A844GYI4</accession>
<gene>
    <name evidence="7" type="ORF">GL279_02940</name>
</gene>
<feature type="domain" description="Fe-containing alcohol dehydrogenase-like C-terminal" evidence="6">
    <location>
        <begin position="187"/>
        <end position="375"/>
    </location>
</feature>
<dbReference type="InterPro" id="IPR018211">
    <property type="entry name" value="ADH_Fe_CS"/>
</dbReference>
<keyword evidence="4" id="KW-0520">NAD</keyword>
<evidence type="ECO:0000256" key="4">
    <source>
        <dbReference type="ARBA" id="ARBA00023027"/>
    </source>
</evidence>
<organism evidence="7 8">
    <name type="scientific">Paracoccus limosus</name>
    <dbReference type="NCBI Taxonomy" id="913252"/>
    <lineage>
        <taxon>Bacteria</taxon>
        <taxon>Pseudomonadati</taxon>
        <taxon>Pseudomonadota</taxon>
        <taxon>Alphaproteobacteria</taxon>
        <taxon>Rhodobacterales</taxon>
        <taxon>Paracoccaceae</taxon>
        <taxon>Paracoccus</taxon>
    </lineage>
</organism>
<evidence type="ECO:0000313" key="7">
    <source>
        <dbReference type="EMBL" id="MTH33552.1"/>
    </source>
</evidence>
<comment type="cofactor">
    <cofactor evidence="1">
        <name>Fe cation</name>
        <dbReference type="ChEBI" id="CHEBI:24875"/>
    </cofactor>
</comment>
<dbReference type="SUPFAM" id="SSF56796">
    <property type="entry name" value="Dehydroquinate synthase-like"/>
    <property type="match status" value="1"/>
</dbReference>
<proteinExistence type="inferred from homology"/>
<dbReference type="Gene3D" id="3.40.50.1970">
    <property type="match status" value="1"/>
</dbReference>
<dbReference type="GO" id="GO:0046872">
    <property type="term" value="F:metal ion binding"/>
    <property type="evidence" value="ECO:0007669"/>
    <property type="project" value="InterPro"/>
</dbReference>
<dbReference type="RefSeq" id="WP_155063118.1">
    <property type="nucleotide sequence ID" value="NZ_WMIF01000002.1"/>
</dbReference>
<dbReference type="PROSITE" id="PS00913">
    <property type="entry name" value="ADH_IRON_1"/>
    <property type="match status" value="1"/>
</dbReference>
<keyword evidence="8" id="KW-1185">Reference proteome</keyword>
<comment type="caution">
    <text evidence="7">The sequence shown here is derived from an EMBL/GenBank/DDBJ whole genome shotgun (WGS) entry which is preliminary data.</text>
</comment>
<evidence type="ECO:0000256" key="1">
    <source>
        <dbReference type="ARBA" id="ARBA00001962"/>
    </source>
</evidence>
<evidence type="ECO:0000259" key="6">
    <source>
        <dbReference type="Pfam" id="PF25137"/>
    </source>
</evidence>
<dbReference type="CDD" id="cd08183">
    <property type="entry name" value="Fe-ADH-like"/>
    <property type="match status" value="1"/>
</dbReference>
<keyword evidence="3" id="KW-0560">Oxidoreductase</keyword>
<name>A0A844GYI4_9RHOB</name>
<dbReference type="Proteomes" id="UP000442533">
    <property type="component" value="Unassembled WGS sequence"/>
</dbReference>
<evidence type="ECO:0000256" key="3">
    <source>
        <dbReference type="ARBA" id="ARBA00023002"/>
    </source>
</evidence>
<dbReference type="InterPro" id="IPR056798">
    <property type="entry name" value="ADH_Fe_C"/>
</dbReference>
<sequence length="376" mass="37787">MTPFAFALPGRVLFGRGEAARAPGLIRALGSRGVLVHGADPRRAAWLVEALQREGAALLPLACPAEPTLPMLEAALAEAKGFGADWVAGLGGGAALDLGKALAGLIPAPGGAMDHLEVVGRGLPLVAAPLPYVAIPTTAGTGAEATRNAVIGLPEHGRKVSIRDERMLPRLALVDPALTDGCPRGVTLASGLDALAQVIEPYVSCKATPFTDALVRPVIAPGLAALMRLMQGEDAAARDVMAWTSLCGGMALANGGLGAVHGLAGVIGGLIPAAHGAICGGLLGPVLRMNRELSPRPERLDEVCGLIAGILGGTSTEAPQRLADWARACGLPDLGAQGLAPSQHATVAEAALLSSSMRGNPVVPPVAALMAVLAAA</sequence>
<dbReference type="EMBL" id="WMIF01000002">
    <property type="protein sequence ID" value="MTH33552.1"/>
    <property type="molecule type" value="Genomic_DNA"/>
</dbReference>
<dbReference type="Pfam" id="PF25137">
    <property type="entry name" value="ADH_Fe_C"/>
    <property type="match status" value="1"/>
</dbReference>
<dbReference type="GO" id="GO:0004022">
    <property type="term" value="F:alcohol dehydrogenase (NAD+) activity"/>
    <property type="evidence" value="ECO:0007669"/>
    <property type="project" value="TreeGrafter"/>
</dbReference>
<reference evidence="7 8" key="1">
    <citation type="submission" date="2019-11" db="EMBL/GenBank/DDBJ databases">
        <authorList>
            <person name="Dong K."/>
        </authorList>
    </citation>
    <scope>NUCLEOTIDE SEQUENCE [LARGE SCALE GENOMIC DNA]</scope>
    <source>
        <strain evidence="7 8">JCM 17370</strain>
    </source>
</reference>
<protein>
    <submittedName>
        <fullName evidence="7">Iron-containing alcohol dehydrogenase</fullName>
    </submittedName>
</protein>
<dbReference type="OrthoDB" id="9815791at2"/>
<dbReference type="Pfam" id="PF00465">
    <property type="entry name" value="Fe-ADH"/>
    <property type="match status" value="1"/>
</dbReference>
<dbReference type="Gene3D" id="1.20.1090.10">
    <property type="entry name" value="Dehydroquinate synthase-like - alpha domain"/>
    <property type="match status" value="1"/>
</dbReference>
<dbReference type="AlphaFoldDB" id="A0A844GYI4"/>
<dbReference type="InterPro" id="IPR039697">
    <property type="entry name" value="Alcohol_dehydrogenase_Fe"/>
</dbReference>
<feature type="domain" description="Alcohol dehydrogenase iron-type/glycerol dehydrogenase GldA" evidence="5">
    <location>
        <begin position="9"/>
        <end position="176"/>
    </location>
</feature>
<evidence type="ECO:0000313" key="8">
    <source>
        <dbReference type="Proteomes" id="UP000442533"/>
    </source>
</evidence>